<protein>
    <submittedName>
        <fullName evidence="7">Holin-like protein</fullName>
    </submittedName>
</protein>
<organism evidence="7 8">
    <name type="scientific">Fonticella tunisiensis</name>
    <dbReference type="NCBI Taxonomy" id="1096341"/>
    <lineage>
        <taxon>Bacteria</taxon>
        <taxon>Bacillati</taxon>
        <taxon>Bacillota</taxon>
        <taxon>Clostridia</taxon>
        <taxon>Eubacteriales</taxon>
        <taxon>Clostridiaceae</taxon>
        <taxon>Fonticella</taxon>
    </lineage>
</organism>
<dbReference type="Proteomes" id="UP000295325">
    <property type="component" value="Unassembled WGS sequence"/>
</dbReference>
<gene>
    <name evidence="7" type="ORF">EDD71_102109</name>
</gene>
<comment type="caution">
    <text evidence="7">The sequence shown here is derived from an EMBL/GenBank/DDBJ whole genome shotgun (WGS) entry which is preliminary data.</text>
</comment>
<keyword evidence="4 6" id="KW-1133">Transmembrane helix</keyword>
<keyword evidence="3 6" id="KW-0812">Transmembrane</keyword>
<evidence type="ECO:0000256" key="4">
    <source>
        <dbReference type="ARBA" id="ARBA00022989"/>
    </source>
</evidence>
<evidence type="ECO:0000256" key="1">
    <source>
        <dbReference type="ARBA" id="ARBA00004651"/>
    </source>
</evidence>
<keyword evidence="2" id="KW-1003">Cell membrane</keyword>
<keyword evidence="8" id="KW-1185">Reference proteome</keyword>
<name>A0A4R7KTK5_9CLOT</name>
<keyword evidence="5 6" id="KW-0472">Membrane</keyword>
<evidence type="ECO:0000313" key="8">
    <source>
        <dbReference type="Proteomes" id="UP000295325"/>
    </source>
</evidence>
<comment type="subcellular location">
    <subcellularLocation>
        <location evidence="1">Cell membrane</location>
        <topology evidence="1">Multi-pass membrane protein</topology>
    </subcellularLocation>
</comment>
<feature type="transmembrane region" description="Helical" evidence="6">
    <location>
        <begin position="59"/>
        <end position="81"/>
    </location>
</feature>
<reference evidence="7 8" key="1">
    <citation type="submission" date="2019-03" db="EMBL/GenBank/DDBJ databases">
        <title>Genomic Encyclopedia of Type Strains, Phase IV (KMG-IV): sequencing the most valuable type-strain genomes for metagenomic binning, comparative biology and taxonomic classification.</title>
        <authorList>
            <person name="Goeker M."/>
        </authorList>
    </citation>
    <scope>NUCLEOTIDE SEQUENCE [LARGE SCALE GENOMIC DNA]</scope>
    <source>
        <strain evidence="7 8">DSM 24455</strain>
    </source>
</reference>
<proteinExistence type="predicted"/>
<feature type="transmembrane region" description="Helical" evidence="6">
    <location>
        <begin position="23"/>
        <end position="47"/>
    </location>
</feature>
<dbReference type="OrthoDB" id="3176438at2"/>
<evidence type="ECO:0000313" key="7">
    <source>
        <dbReference type="EMBL" id="TDT63349.1"/>
    </source>
</evidence>
<dbReference type="GO" id="GO:0005886">
    <property type="term" value="C:plasma membrane"/>
    <property type="evidence" value="ECO:0007669"/>
    <property type="project" value="UniProtKB-SubCell"/>
</dbReference>
<evidence type="ECO:0000256" key="6">
    <source>
        <dbReference type="SAM" id="Phobius"/>
    </source>
</evidence>
<evidence type="ECO:0000256" key="5">
    <source>
        <dbReference type="ARBA" id="ARBA00023136"/>
    </source>
</evidence>
<dbReference type="PANTHER" id="PTHR33931">
    <property type="entry name" value="HOLIN-LIKE PROTEIN CIDA-RELATED"/>
    <property type="match status" value="1"/>
</dbReference>
<feature type="transmembrane region" description="Helical" evidence="6">
    <location>
        <begin position="87"/>
        <end position="110"/>
    </location>
</feature>
<dbReference type="EMBL" id="SOAZ01000002">
    <property type="protein sequence ID" value="TDT63349.1"/>
    <property type="molecule type" value="Genomic_DNA"/>
</dbReference>
<sequence length="117" mass="12579">MKLIRELSIVLAISFAGELLHRFFISAIPGSVIGMLLLFGALCMGILDVKEIETTSEFLLKHLAFFFVPAAVGLITCLGIISSNLIGILGVLVISSVVVIITTGFTVQILKRMMKNG</sequence>
<dbReference type="RefSeq" id="WP_133627006.1">
    <property type="nucleotide sequence ID" value="NZ_SOAZ01000002.1"/>
</dbReference>
<dbReference type="InterPro" id="IPR005538">
    <property type="entry name" value="LrgA/CidA"/>
</dbReference>
<evidence type="ECO:0000256" key="3">
    <source>
        <dbReference type="ARBA" id="ARBA00022692"/>
    </source>
</evidence>
<dbReference type="AlphaFoldDB" id="A0A4R7KTK5"/>
<accession>A0A4R7KTK5</accession>
<dbReference type="Pfam" id="PF03788">
    <property type="entry name" value="LrgA"/>
    <property type="match status" value="1"/>
</dbReference>
<evidence type="ECO:0000256" key="2">
    <source>
        <dbReference type="ARBA" id="ARBA00022475"/>
    </source>
</evidence>
<dbReference type="PANTHER" id="PTHR33931:SF2">
    <property type="entry name" value="HOLIN-LIKE PROTEIN CIDA"/>
    <property type="match status" value="1"/>
</dbReference>